<sequence length="762" mass="87252">MYTLKPLPAETWILIANHLDFNSLKSFALTNKHFHSLFTTIELQYKYWLEIYNQSDRITDTPDAIKQRLDKVQNLQGNFNCLNAQQHHVLIRDHKSALQARLDPNNIPYRKKHSHSSLRVLRDGYFLVSSRDSQFELYKLPQSNGESSQHSIDNVHPLYPSIVKFDTGGTQKQIQDFDLDVENDLIVCCIQEFQIDNTMLQFYFRFFSLSKALNEQEAVQHPIASAPFTHNILRASVAAPFQMQLNGPHLAVQFNERDGKSVVSVWNWTRQMALEAVYYDKLNLCEAAAFLTSDILALAIVLENTGNPIIQCVQLDSKQQKQAEQRYSYGLPDIPSGQVDAVGFKILSDFHLFDDLSGSKKHVPFVFAEPVVSHTTDASLRNRGSIQPTEESGCLCIEVASSDYLSDDIYPATFIIQKKEMLENMIERDVSQIDNTRRHGESRSKGSFDAYFLAHVTRVISEPKSVYPMYGTRFCNVPKINMIELIDFNPRLRQSKPPTLTADRKALVGGRQRRMDRYVQKHQRGTLIAPHTGDHEAMVNHIATRIRDFTANNDLPNHENALEGIEAIIDEENRRYLQHIDDNVDDEDEIDDDLDDEEIEDEDEDEVDEEEGALIGNGRTMSETPPEDDGEEDEADDHEGEIGGQDEINVMQEIDMSDVSDEEERNMEHIPPGEYVQRSLHETDGYPERQALVKGSQQSIDVLTNQAIYTQEDEDNEKREIEFKLPYRTILSFTDLGVESAMIDKECIVLETCHEVFHILTF</sequence>
<evidence type="ECO:0000259" key="2">
    <source>
        <dbReference type="PROSITE" id="PS50181"/>
    </source>
</evidence>
<reference evidence="3 4" key="1">
    <citation type="submission" date="2019-03" db="EMBL/GenBank/DDBJ databases">
        <title>Sequencing 23 genomes of Wallemia ichthyophaga.</title>
        <authorList>
            <person name="Gostincar C."/>
        </authorList>
    </citation>
    <scope>NUCLEOTIDE SEQUENCE [LARGE SCALE GENOMIC DNA]</scope>
    <source>
        <strain evidence="3 4">EXF-6200</strain>
    </source>
</reference>
<feature type="domain" description="F-box" evidence="2">
    <location>
        <begin position="1"/>
        <end position="51"/>
    </location>
</feature>
<evidence type="ECO:0000313" key="3">
    <source>
        <dbReference type="EMBL" id="TIB42639.1"/>
    </source>
</evidence>
<evidence type="ECO:0000256" key="1">
    <source>
        <dbReference type="SAM" id="MobiDB-lite"/>
    </source>
</evidence>
<dbReference type="InterPro" id="IPR036047">
    <property type="entry name" value="F-box-like_dom_sf"/>
</dbReference>
<name>A0A4T0JHI6_WALIC</name>
<dbReference type="EMBL" id="SPOI01000006">
    <property type="protein sequence ID" value="TIB42639.1"/>
    <property type="molecule type" value="Genomic_DNA"/>
</dbReference>
<gene>
    <name evidence="3" type="ORF">E3P86_00294</name>
</gene>
<accession>A0A4T0JHI6</accession>
<dbReference type="PROSITE" id="PS50181">
    <property type="entry name" value="FBOX"/>
    <property type="match status" value="1"/>
</dbReference>
<protein>
    <recommendedName>
        <fullName evidence="2">F-box domain-containing protein</fullName>
    </recommendedName>
</protein>
<dbReference type="Proteomes" id="UP000310689">
    <property type="component" value="Unassembled WGS sequence"/>
</dbReference>
<organism evidence="3 4">
    <name type="scientific">Wallemia ichthyophaga</name>
    <dbReference type="NCBI Taxonomy" id="245174"/>
    <lineage>
        <taxon>Eukaryota</taxon>
        <taxon>Fungi</taxon>
        <taxon>Dikarya</taxon>
        <taxon>Basidiomycota</taxon>
        <taxon>Wallemiomycotina</taxon>
        <taxon>Wallemiomycetes</taxon>
        <taxon>Wallemiales</taxon>
        <taxon>Wallemiaceae</taxon>
        <taxon>Wallemia</taxon>
    </lineage>
</organism>
<dbReference type="InterPro" id="IPR001810">
    <property type="entry name" value="F-box_dom"/>
</dbReference>
<feature type="compositionally biased region" description="Acidic residues" evidence="1">
    <location>
        <begin position="597"/>
        <end position="612"/>
    </location>
</feature>
<evidence type="ECO:0000313" key="4">
    <source>
        <dbReference type="Proteomes" id="UP000310689"/>
    </source>
</evidence>
<feature type="region of interest" description="Disordered" evidence="1">
    <location>
        <begin position="597"/>
        <end position="648"/>
    </location>
</feature>
<dbReference type="AlphaFoldDB" id="A0A4T0JHI6"/>
<dbReference type="SUPFAM" id="SSF81383">
    <property type="entry name" value="F-box domain"/>
    <property type="match status" value="1"/>
</dbReference>
<dbReference type="CDD" id="cd09917">
    <property type="entry name" value="F-box_SF"/>
    <property type="match status" value="1"/>
</dbReference>
<comment type="caution">
    <text evidence="3">The sequence shown here is derived from an EMBL/GenBank/DDBJ whole genome shotgun (WGS) entry which is preliminary data.</text>
</comment>
<proteinExistence type="predicted"/>
<feature type="compositionally biased region" description="Acidic residues" evidence="1">
    <location>
        <begin position="625"/>
        <end position="639"/>
    </location>
</feature>